<evidence type="ECO:0008006" key="4">
    <source>
        <dbReference type="Google" id="ProtNLM"/>
    </source>
</evidence>
<feature type="chain" id="PRO_5042108482" description="NADH dehydrogenase subunit 5" evidence="1">
    <location>
        <begin position="20"/>
        <end position="95"/>
    </location>
</feature>
<keyword evidence="1" id="KW-0732">Signal</keyword>
<sequence>MSLVIILLLSLSASPFLYMSLLASRMGHPPILALGAYGGFFLESGLLRTSGPMPKSHSYYNWEIIATARNRWSAEVNYSKENPGGWKVRDERGEA</sequence>
<evidence type="ECO:0000313" key="3">
    <source>
        <dbReference type="Proteomes" id="UP001203297"/>
    </source>
</evidence>
<dbReference type="AlphaFoldDB" id="A0AAD4M114"/>
<name>A0AAD4M114_9AGAM</name>
<keyword evidence="3" id="KW-1185">Reference proteome</keyword>
<dbReference type="Proteomes" id="UP001203297">
    <property type="component" value="Unassembled WGS sequence"/>
</dbReference>
<feature type="signal peptide" evidence="1">
    <location>
        <begin position="1"/>
        <end position="19"/>
    </location>
</feature>
<evidence type="ECO:0000256" key="1">
    <source>
        <dbReference type="SAM" id="SignalP"/>
    </source>
</evidence>
<organism evidence="2 3">
    <name type="scientific">Multifurca ochricompacta</name>
    <dbReference type="NCBI Taxonomy" id="376703"/>
    <lineage>
        <taxon>Eukaryota</taxon>
        <taxon>Fungi</taxon>
        <taxon>Dikarya</taxon>
        <taxon>Basidiomycota</taxon>
        <taxon>Agaricomycotina</taxon>
        <taxon>Agaricomycetes</taxon>
        <taxon>Russulales</taxon>
        <taxon>Russulaceae</taxon>
        <taxon>Multifurca</taxon>
    </lineage>
</organism>
<evidence type="ECO:0000313" key="2">
    <source>
        <dbReference type="EMBL" id="KAI0297538.1"/>
    </source>
</evidence>
<dbReference type="EMBL" id="WTXG01000036">
    <property type="protein sequence ID" value="KAI0297538.1"/>
    <property type="molecule type" value="Genomic_DNA"/>
</dbReference>
<accession>A0AAD4M114</accession>
<protein>
    <recommendedName>
        <fullName evidence="4">NADH dehydrogenase subunit 5</fullName>
    </recommendedName>
</protein>
<comment type="caution">
    <text evidence="2">The sequence shown here is derived from an EMBL/GenBank/DDBJ whole genome shotgun (WGS) entry which is preliminary data.</text>
</comment>
<reference evidence="2" key="1">
    <citation type="journal article" date="2022" name="New Phytol.">
        <title>Evolutionary transition to the ectomycorrhizal habit in the genomes of a hyperdiverse lineage of mushroom-forming fungi.</title>
        <authorList>
            <person name="Looney B."/>
            <person name="Miyauchi S."/>
            <person name="Morin E."/>
            <person name="Drula E."/>
            <person name="Courty P.E."/>
            <person name="Kohler A."/>
            <person name="Kuo A."/>
            <person name="LaButti K."/>
            <person name="Pangilinan J."/>
            <person name="Lipzen A."/>
            <person name="Riley R."/>
            <person name="Andreopoulos W."/>
            <person name="He G."/>
            <person name="Johnson J."/>
            <person name="Nolan M."/>
            <person name="Tritt A."/>
            <person name="Barry K.W."/>
            <person name="Grigoriev I.V."/>
            <person name="Nagy L.G."/>
            <person name="Hibbett D."/>
            <person name="Henrissat B."/>
            <person name="Matheny P.B."/>
            <person name="Labbe J."/>
            <person name="Martin F.M."/>
        </authorList>
    </citation>
    <scope>NUCLEOTIDE SEQUENCE</scope>
    <source>
        <strain evidence="2">BPL690</strain>
    </source>
</reference>
<gene>
    <name evidence="2" type="ORF">B0F90DRAFT_898484</name>
</gene>
<proteinExistence type="predicted"/>